<dbReference type="Pfam" id="PF14401">
    <property type="entry name" value="RLAN"/>
    <property type="match status" value="1"/>
</dbReference>
<dbReference type="InterPro" id="IPR011761">
    <property type="entry name" value="ATP-grasp"/>
</dbReference>
<dbReference type="GO" id="GO:0009432">
    <property type="term" value="P:SOS response"/>
    <property type="evidence" value="ECO:0007669"/>
    <property type="project" value="TreeGrafter"/>
</dbReference>
<dbReference type="InterPro" id="IPR013815">
    <property type="entry name" value="ATP_grasp_subdomain_1"/>
</dbReference>
<dbReference type="Gene3D" id="3.30.1490.20">
    <property type="entry name" value="ATP-grasp fold, A domain"/>
    <property type="match status" value="1"/>
</dbReference>
<name>A0A0D8JA02_9BACT</name>
<dbReference type="OrthoDB" id="9800957at2"/>
<dbReference type="InterPro" id="IPR000182">
    <property type="entry name" value="GNAT_dom"/>
</dbReference>
<dbReference type="PANTHER" id="PTHR21621">
    <property type="entry name" value="RIBOSOMAL PROTEIN S6 MODIFICATION PROTEIN"/>
    <property type="match status" value="1"/>
</dbReference>
<dbReference type="PROSITE" id="PS50975">
    <property type="entry name" value="ATP_GRASP"/>
    <property type="match status" value="1"/>
</dbReference>
<keyword evidence="2" id="KW-0547">Nucleotide-binding</keyword>
<dbReference type="Pfam" id="PF07478">
    <property type="entry name" value="Dala_Dala_lig_C"/>
    <property type="match status" value="1"/>
</dbReference>
<feature type="domain" description="ATP-grasp" evidence="3">
    <location>
        <begin position="445"/>
        <end position="636"/>
    </location>
</feature>
<evidence type="ECO:0000256" key="1">
    <source>
        <dbReference type="ARBA" id="ARBA00022598"/>
    </source>
</evidence>
<feature type="domain" description="N-acetyltransferase" evidence="4">
    <location>
        <begin position="3"/>
        <end position="152"/>
    </location>
</feature>
<dbReference type="PROSITE" id="PS51186">
    <property type="entry name" value="GNAT"/>
    <property type="match status" value="1"/>
</dbReference>
<dbReference type="GO" id="GO:0005524">
    <property type="term" value="F:ATP binding"/>
    <property type="evidence" value="ECO:0007669"/>
    <property type="project" value="UniProtKB-UniRule"/>
</dbReference>
<dbReference type="SUPFAM" id="SSF56059">
    <property type="entry name" value="Glutathione synthetase ATP-binding domain-like"/>
    <property type="match status" value="1"/>
</dbReference>
<evidence type="ECO:0008006" key="7">
    <source>
        <dbReference type="Google" id="ProtNLM"/>
    </source>
</evidence>
<dbReference type="GO" id="GO:0018169">
    <property type="term" value="F:ribosomal S6-glutamic acid ligase activity"/>
    <property type="evidence" value="ECO:0007669"/>
    <property type="project" value="TreeGrafter"/>
</dbReference>
<gene>
    <name evidence="5" type="ORF">LH29_11540</name>
</gene>
<dbReference type="Pfam" id="PF00583">
    <property type="entry name" value="Acetyltransf_1"/>
    <property type="match status" value="1"/>
</dbReference>
<dbReference type="GO" id="GO:0046872">
    <property type="term" value="F:metal ion binding"/>
    <property type="evidence" value="ECO:0007669"/>
    <property type="project" value="InterPro"/>
</dbReference>
<sequence length="653" mass="76011">MDLNIRKSQPGDFNFLEKLENESFPQFQKSSRKSIKHSLDSAFQDVLIVELKEGKKVTPAGALTLFKYKHALRIYSIAVVGKYRNFGLGTFMLNYVKNLAIENHFQKILIEVQSKNNELIEWYKKKGFKESHTIADYYASGEDAVKMELSLEAEEVRKKTTNIIVINQPHKWTFTDVNAKVISVKEYISNPVYQNSADIRVFNLCSSYKYQSYGYYVSLLAAARGHRVIPSSVTLRDFKMLKVIHSTSYDIDELINKALQKVKDDKFQLKIYFGQTATKGFNAIANRLYLLFETPLFEIEFVKQEKWIIKGIKVLTLNKLPESEIEVIYEFARKYFSKRRFNKTTLINYKYDIAILVDPEEETPPSCKRALQKFKSAANRKGLYAEFITKNDFDKINEFDALFIRETTNVNDHTYEFSRMAYAEGLVVIDDPWSILRCSNKIFQNEIFRKHKILTPQTVVFTKNIFEKKDLDDMNFPLVLKQPDSAFSLGITKVENKEEAFDAINQLFKKSDMIVCQEFLYSEFDWRIGILDNRPLFACKYYMSKGHWQIYNWTGEAEEYSGDSETVNIEDVPEEVVKTALKAAALIGDGLYGVDLKLVNDKVYVVEVNDNPNIDVDIEDYILKDKLYDQVIESIYNRIEISKNIQKINFRNK</sequence>
<protein>
    <recommendedName>
        <fullName evidence="7">Glutathione synthase</fullName>
    </recommendedName>
</protein>
<keyword evidence="6" id="KW-1185">Reference proteome</keyword>
<dbReference type="RefSeq" id="WP_045029586.1">
    <property type="nucleotide sequence ID" value="NZ_JRHC01000002.1"/>
</dbReference>
<dbReference type="GO" id="GO:0005737">
    <property type="term" value="C:cytoplasm"/>
    <property type="evidence" value="ECO:0007669"/>
    <property type="project" value="TreeGrafter"/>
</dbReference>
<reference evidence="5 6" key="1">
    <citation type="submission" date="2014-09" db="EMBL/GenBank/DDBJ databases">
        <title>Draft Genome Sequence of Draconibacterium sp. JN14CK-3.</title>
        <authorList>
            <person name="Dong C."/>
            <person name="Lai Q."/>
            <person name="Shao Z."/>
        </authorList>
    </citation>
    <scope>NUCLEOTIDE SEQUENCE [LARGE SCALE GENOMIC DNA]</scope>
    <source>
        <strain evidence="5 6">JN14CK-3</strain>
    </source>
</reference>
<dbReference type="Proteomes" id="UP000032544">
    <property type="component" value="Unassembled WGS sequence"/>
</dbReference>
<comment type="caution">
    <text evidence="5">The sequence shown here is derived from an EMBL/GenBank/DDBJ whole genome shotgun (WGS) entry which is preliminary data.</text>
</comment>
<dbReference type="SUPFAM" id="SSF55729">
    <property type="entry name" value="Acyl-CoA N-acyltransferases (Nat)"/>
    <property type="match status" value="1"/>
</dbReference>
<keyword evidence="2" id="KW-0067">ATP-binding</keyword>
<dbReference type="AlphaFoldDB" id="A0A0D8JA02"/>
<keyword evidence="1" id="KW-0436">Ligase</keyword>
<dbReference type="Gene3D" id="3.40.630.30">
    <property type="match status" value="1"/>
</dbReference>
<accession>A0A0D8JA02</accession>
<dbReference type="EMBL" id="JRHC01000002">
    <property type="protein sequence ID" value="KJF43717.1"/>
    <property type="molecule type" value="Genomic_DNA"/>
</dbReference>
<evidence type="ECO:0000313" key="5">
    <source>
        <dbReference type="EMBL" id="KJF43717.1"/>
    </source>
</evidence>
<evidence type="ECO:0000259" key="4">
    <source>
        <dbReference type="PROSITE" id="PS51186"/>
    </source>
</evidence>
<dbReference type="GO" id="GO:0008716">
    <property type="term" value="F:D-alanine-D-alanine ligase activity"/>
    <property type="evidence" value="ECO:0007669"/>
    <property type="project" value="InterPro"/>
</dbReference>
<evidence type="ECO:0000313" key="6">
    <source>
        <dbReference type="Proteomes" id="UP000032544"/>
    </source>
</evidence>
<dbReference type="PANTHER" id="PTHR21621:SF0">
    <property type="entry name" value="BETA-CITRYLGLUTAMATE SYNTHASE B-RELATED"/>
    <property type="match status" value="1"/>
</dbReference>
<dbReference type="InterPro" id="IPR016181">
    <property type="entry name" value="Acyl_CoA_acyltransferase"/>
</dbReference>
<organism evidence="5 6">
    <name type="scientific">Draconibacterium sediminis</name>
    <dbReference type="NCBI Taxonomy" id="1544798"/>
    <lineage>
        <taxon>Bacteria</taxon>
        <taxon>Pseudomonadati</taxon>
        <taxon>Bacteroidota</taxon>
        <taxon>Bacteroidia</taxon>
        <taxon>Marinilabiliales</taxon>
        <taxon>Prolixibacteraceae</taxon>
        <taxon>Draconibacterium</taxon>
    </lineage>
</organism>
<evidence type="ECO:0000256" key="2">
    <source>
        <dbReference type="PROSITE-ProRule" id="PRU00409"/>
    </source>
</evidence>
<dbReference type="Gene3D" id="3.30.470.20">
    <property type="entry name" value="ATP-grasp fold, B domain"/>
    <property type="match status" value="1"/>
</dbReference>
<evidence type="ECO:0000259" key="3">
    <source>
        <dbReference type="PROSITE" id="PS50975"/>
    </source>
</evidence>
<dbReference type="InterPro" id="IPR025839">
    <property type="entry name" value="RLAN_dom"/>
</dbReference>
<dbReference type="STRING" id="1544798.LH29_11540"/>
<dbReference type="InterPro" id="IPR011095">
    <property type="entry name" value="Dala_Dala_lig_C"/>
</dbReference>
<dbReference type="GO" id="GO:0016747">
    <property type="term" value="F:acyltransferase activity, transferring groups other than amino-acyl groups"/>
    <property type="evidence" value="ECO:0007669"/>
    <property type="project" value="InterPro"/>
</dbReference>
<dbReference type="CDD" id="cd04301">
    <property type="entry name" value="NAT_SF"/>
    <property type="match status" value="1"/>
</dbReference>
<proteinExistence type="predicted"/>